<accession>A0A090R252</accession>
<feature type="domain" description="Rad50/SbcC-type AAA" evidence="1">
    <location>
        <begin position="6"/>
        <end position="223"/>
    </location>
</feature>
<dbReference type="SUPFAM" id="SSF52540">
    <property type="entry name" value="P-loop containing nucleoside triphosphate hydrolases"/>
    <property type="match status" value="1"/>
</dbReference>
<dbReference type="STRING" id="754436.JCM19237_3112"/>
<keyword evidence="2" id="KW-0540">Nuclease</keyword>
<keyword evidence="2" id="KW-0378">Hydrolase</keyword>
<dbReference type="PANTHER" id="PTHR32114:SF2">
    <property type="entry name" value="ABC TRANSPORTER ABCH.3"/>
    <property type="match status" value="1"/>
</dbReference>
<dbReference type="InterPro" id="IPR038729">
    <property type="entry name" value="Rad50/SbcC_AAA"/>
</dbReference>
<evidence type="ECO:0000259" key="1">
    <source>
        <dbReference type="Pfam" id="PF13476"/>
    </source>
</evidence>
<evidence type="ECO:0000313" key="2">
    <source>
        <dbReference type="EMBL" id="GAL08573.1"/>
    </source>
</evidence>
<dbReference type="GO" id="GO:0016887">
    <property type="term" value="F:ATP hydrolysis activity"/>
    <property type="evidence" value="ECO:0007669"/>
    <property type="project" value="InterPro"/>
</dbReference>
<evidence type="ECO:0000313" key="3">
    <source>
        <dbReference type="Proteomes" id="UP000029227"/>
    </source>
</evidence>
<keyword evidence="2" id="KW-0269">Exonuclease</keyword>
<dbReference type="GO" id="GO:0004527">
    <property type="term" value="F:exonuclease activity"/>
    <property type="evidence" value="ECO:0007669"/>
    <property type="project" value="UniProtKB-KW"/>
</dbReference>
<dbReference type="Gene3D" id="3.40.50.300">
    <property type="entry name" value="P-loop containing nucleotide triphosphate hydrolases"/>
    <property type="match status" value="1"/>
</dbReference>
<dbReference type="eggNOG" id="COG0419">
    <property type="taxonomic scope" value="Bacteria"/>
</dbReference>
<name>A0A090R252_9GAMM</name>
<comment type="caution">
    <text evidence="2">The sequence shown here is derived from an EMBL/GenBank/DDBJ whole genome shotgun (WGS) entry which is preliminary data.</text>
</comment>
<dbReference type="EMBL" id="BBMN01000028">
    <property type="protein sequence ID" value="GAL08573.1"/>
    <property type="molecule type" value="Genomic_DNA"/>
</dbReference>
<dbReference type="Proteomes" id="UP000029227">
    <property type="component" value="Unassembled WGS sequence"/>
</dbReference>
<dbReference type="PANTHER" id="PTHR32114">
    <property type="entry name" value="ABC TRANSPORTER ABCH.3"/>
    <property type="match status" value="1"/>
</dbReference>
<dbReference type="GO" id="GO:0006302">
    <property type="term" value="P:double-strand break repair"/>
    <property type="evidence" value="ECO:0007669"/>
    <property type="project" value="InterPro"/>
</dbReference>
<gene>
    <name evidence="2" type="ORF">JCM19237_3112</name>
</gene>
<dbReference type="InterPro" id="IPR027417">
    <property type="entry name" value="P-loop_NTPase"/>
</dbReference>
<reference evidence="2 3" key="1">
    <citation type="journal article" date="2014" name="Genome Announc.">
        <title>Draft Genome Sequences of Two Vibrionaceae Species, Vibrio ponticus C121 and Photobacterium aphoticum C119, Isolated as Coral Reef Microbiota.</title>
        <authorList>
            <person name="Al-saari N."/>
            <person name="Meirelles P.M."/>
            <person name="Mino S."/>
            <person name="Suda W."/>
            <person name="Oshima K."/>
            <person name="Hattori M."/>
            <person name="Ohkuma M."/>
            <person name="Thompson F.L."/>
            <person name="Gomez-Gil B."/>
            <person name="Sawabe T."/>
            <person name="Sawabe T."/>
        </authorList>
    </citation>
    <scope>NUCLEOTIDE SEQUENCE [LARGE SCALE GENOMIC DNA]</scope>
    <source>
        <strain evidence="2 3">JCM 19237</strain>
    </source>
</reference>
<proteinExistence type="predicted"/>
<sequence>MKILALRGENLASLQSLFEIDFAGGRLGDAGLFAITGKTGAGKSTLLDAICLALFDRIPRLQSNKKNDAEVGREDDAGRIKANDVRSILSRGKGEGFAEVDFVANDGSHWRAHWHVRRARGRAEGKIQAAEQWLENIETGQRFAGKKQELQAEIEKLIGLSFDQFRRAVMLPQGEFAAFLKAGADERAALLERMTGGEIYGRLSIAAHERAKDEKLKLTQLQAS</sequence>
<dbReference type="Pfam" id="PF13476">
    <property type="entry name" value="AAA_23"/>
    <property type="match status" value="1"/>
</dbReference>
<organism evidence="2 3">
    <name type="scientific">Photobacterium aphoticum</name>
    <dbReference type="NCBI Taxonomy" id="754436"/>
    <lineage>
        <taxon>Bacteria</taxon>
        <taxon>Pseudomonadati</taxon>
        <taxon>Pseudomonadota</taxon>
        <taxon>Gammaproteobacteria</taxon>
        <taxon>Vibrionales</taxon>
        <taxon>Vibrionaceae</taxon>
        <taxon>Photobacterium</taxon>
    </lineage>
</organism>
<dbReference type="AlphaFoldDB" id="A0A090R252"/>
<protein>
    <submittedName>
        <fullName evidence="2">Exonuclease SbcC</fullName>
    </submittedName>
</protein>